<dbReference type="Pfam" id="PF03460">
    <property type="entry name" value="NIR_SIR_ferr"/>
    <property type="match status" value="2"/>
</dbReference>
<evidence type="ECO:0000259" key="8">
    <source>
        <dbReference type="Pfam" id="PF03460"/>
    </source>
</evidence>
<dbReference type="InterPro" id="IPR006067">
    <property type="entry name" value="NO2/SO3_Rdtase_4Fe4S_dom"/>
</dbReference>
<dbReference type="InterPro" id="IPR045854">
    <property type="entry name" value="NO2/SO3_Rdtase_4Fe4S_sf"/>
</dbReference>
<feature type="domain" description="Nitrite/sulphite reductase 4Fe-4S" evidence="7">
    <location>
        <begin position="119"/>
        <end position="273"/>
    </location>
</feature>
<gene>
    <name evidence="9" type="ORF">RFM23_18105</name>
</gene>
<organism evidence="9 10">
    <name type="scientific">Mesorhizobium abyssinicae</name>
    <dbReference type="NCBI Taxonomy" id="1209958"/>
    <lineage>
        <taxon>Bacteria</taxon>
        <taxon>Pseudomonadati</taxon>
        <taxon>Pseudomonadota</taxon>
        <taxon>Alphaproteobacteria</taxon>
        <taxon>Hyphomicrobiales</taxon>
        <taxon>Phyllobacteriaceae</taxon>
        <taxon>Mesorhizobium</taxon>
    </lineage>
</organism>
<dbReference type="RefSeq" id="WP_127282389.1">
    <property type="nucleotide sequence ID" value="NZ_JAVIIO010000014.1"/>
</dbReference>
<dbReference type="InterPro" id="IPR036136">
    <property type="entry name" value="Nit/Sulf_reduc_fer-like_dom_sf"/>
</dbReference>
<keyword evidence="6" id="KW-0411">Iron-sulfur</keyword>
<name>A0ABU5AQG8_9HYPH</name>
<dbReference type="Pfam" id="PF01077">
    <property type="entry name" value="NIR_SIR"/>
    <property type="match status" value="2"/>
</dbReference>
<keyword evidence="4 9" id="KW-0560">Oxidoreductase</keyword>
<dbReference type="SUPFAM" id="SSF55124">
    <property type="entry name" value="Nitrite/Sulfite reductase N-terminal domain-like"/>
    <property type="match status" value="2"/>
</dbReference>
<evidence type="ECO:0000313" key="9">
    <source>
        <dbReference type="EMBL" id="MDX8539535.1"/>
    </source>
</evidence>
<keyword evidence="10" id="KW-1185">Reference proteome</keyword>
<sequence length="556" mass="61750">MYRYDEFDHDFVQARVAEFSDQVQRRLAGEITEDQFRPLRLMNGVYLQLHAYMLRIAVPYGTLNSKQMRMLGHIARKYDKGYGHFTTRQNIQFNWPALSDIPAILADLASVEMHAIQTSGNCIRNVTADHFAGAAADEVADPRPYAEILRQWSSVHPEFSFLPRKFKIAVTGAERDRAAIQTHDIGLHLKKNAAGELGFAVYVGGGQGRTPMVARKIRDFLPEADLLSYCTAILRVYNLYGRRDNKYKARIKILVHETGVEEITRQVEAEWQELKDAELKLPEADIQAINAYFTPPGLAERPEGDAAVKLARLDSKNFSEWLDQNVVTHRHPDYAAVTISLKGIGEVPGDATDSQMEAVADIAEKYAFDELRVSHEQNLILPHVARADLKAVYDALVDIGLATANSNLISDIISCPGLDYCALATARSIPVAQEISQRFASLERQREIGELKLKISGCINACGHHHVGHIGILGVEKKGSELYQVTLGGSADENTSVGEIIGRGFSSEEITDAIEQIVDTYLGLRLSPSERFIDAYRRVGPAPFKEALYAGETKAA</sequence>
<dbReference type="EC" id="1.8.7.1" evidence="9"/>
<feature type="domain" description="Nitrite/sulphite reductase 4Fe-4S" evidence="7">
    <location>
        <begin position="410"/>
        <end position="548"/>
    </location>
</feature>
<comment type="caution">
    <text evidence="9">The sequence shown here is derived from an EMBL/GenBank/DDBJ whole genome shotgun (WGS) entry which is preliminary data.</text>
</comment>
<dbReference type="InterPro" id="IPR051329">
    <property type="entry name" value="NIR_SIR_4Fe-4S"/>
</dbReference>
<evidence type="ECO:0000256" key="6">
    <source>
        <dbReference type="ARBA" id="ARBA00023014"/>
    </source>
</evidence>
<dbReference type="InterPro" id="IPR005117">
    <property type="entry name" value="NiRdtase/SiRdtase_haem-b_fer"/>
</dbReference>
<dbReference type="EMBL" id="JAVIIP010000009">
    <property type="protein sequence ID" value="MDX8539535.1"/>
    <property type="molecule type" value="Genomic_DNA"/>
</dbReference>
<keyword evidence="3" id="KW-0479">Metal-binding</keyword>
<evidence type="ECO:0000256" key="4">
    <source>
        <dbReference type="ARBA" id="ARBA00023002"/>
    </source>
</evidence>
<keyword evidence="2" id="KW-0349">Heme</keyword>
<evidence type="ECO:0000259" key="7">
    <source>
        <dbReference type="Pfam" id="PF01077"/>
    </source>
</evidence>
<dbReference type="SUPFAM" id="SSF56014">
    <property type="entry name" value="Nitrite and sulphite reductase 4Fe-4S domain-like"/>
    <property type="match status" value="2"/>
</dbReference>
<dbReference type="PANTHER" id="PTHR32439">
    <property type="entry name" value="FERREDOXIN--NITRITE REDUCTASE, CHLOROPLASTIC"/>
    <property type="match status" value="1"/>
</dbReference>
<protein>
    <submittedName>
        <fullName evidence="9">Nitrite/sulfite reductase</fullName>
        <ecNumber evidence="9">1.8.7.1</ecNumber>
    </submittedName>
</protein>
<feature type="domain" description="Nitrite/Sulfite reductase ferredoxin-like" evidence="8">
    <location>
        <begin position="335"/>
        <end position="396"/>
    </location>
</feature>
<evidence type="ECO:0000256" key="3">
    <source>
        <dbReference type="ARBA" id="ARBA00022723"/>
    </source>
</evidence>
<evidence type="ECO:0000313" key="10">
    <source>
        <dbReference type="Proteomes" id="UP001276564"/>
    </source>
</evidence>
<proteinExistence type="predicted"/>
<reference evidence="9 10" key="1">
    <citation type="submission" date="2023-08" db="EMBL/GenBank/DDBJ databases">
        <title>Implementing the SeqCode for naming new Mesorhizobium species isolated from Vachellia karroo root nodules.</title>
        <authorList>
            <person name="Van Lill M."/>
        </authorList>
    </citation>
    <scope>NUCLEOTIDE SEQUENCE [LARGE SCALE GENOMIC DNA]</scope>
    <source>
        <strain evidence="9 10">VK4B</strain>
    </source>
</reference>
<dbReference type="GO" id="GO:0050311">
    <property type="term" value="F:sulfite reductase (ferredoxin) activity"/>
    <property type="evidence" value="ECO:0007669"/>
    <property type="project" value="UniProtKB-EC"/>
</dbReference>
<dbReference type="Gene3D" id="3.30.413.10">
    <property type="entry name" value="Sulfite Reductase Hemoprotein, domain 1"/>
    <property type="match status" value="2"/>
</dbReference>
<dbReference type="Proteomes" id="UP001276564">
    <property type="component" value="Unassembled WGS sequence"/>
</dbReference>
<dbReference type="Gene3D" id="3.90.480.10">
    <property type="entry name" value="Sulfite Reductase Hemoprotein,Domain 2"/>
    <property type="match status" value="1"/>
</dbReference>
<keyword evidence="1" id="KW-0004">4Fe-4S</keyword>
<evidence type="ECO:0000256" key="5">
    <source>
        <dbReference type="ARBA" id="ARBA00023004"/>
    </source>
</evidence>
<evidence type="ECO:0000256" key="1">
    <source>
        <dbReference type="ARBA" id="ARBA00022485"/>
    </source>
</evidence>
<feature type="domain" description="Nitrite/Sulfite reductase ferredoxin-like" evidence="8">
    <location>
        <begin position="52"/>
        <end position="110"/>
    </location>
</feature>
<dbReference type="PANTHER" id="PTHR32439:SF9">
    <property type="entry name" value="BLR3264 PROTEIN"/>
    <property type="match status" value="1"/>
</dbReference>
<evidence type="ECO:0000256" key="2">
    <source>
        <dbReference type="ARBA" id="ARBA00022617"/>
    </source>
</evidence>
<keyword evidence="5" id="KW-0408">Iron</keyword>
<accession>A0ABU5AQG8</accession>